<proteinExistence type="inferred from homology"/>
<gene>
    <name evidence="2" type="ORF">SAMN05421748_104324</name>
</gene>
<dbReference type="PANTHER" id="PTHR18964">
    <property type="entry name" value="ROK (REPRESSOR, ORF, KINASE) FAMILY"/>
    <property type="match status" value="1"/>
</dbReference>
<dbReference type="InterPro" id="IPR011991">
    <property type="entry name" value="ArsR-like_HTH"/>
</dbReference>
<sequence>MIFEKVWTPEAERAYCDGHNTARLPRCEAPPEVSVHLSDAPHLRILRLLRDEGPVSRAELGDRLELTRPRLLAEVERLVAAGLIAEAGMAASRGGRRSTLVELHPRLRFAAVDLGASSIDIEVTNGRLEPVALYQEAADIRSGPRVILQRVGELLAKAKTDGAFDRLDAVGIGVPGPVSFRDGVPVSPPIMPGWDRYPVREFLAREHGCPAVVDNDVNIMAIGERHGGVAHSVDDFLFVKIGTGIGCGIHLSGTVYRGVDGCAGDIGHIQVDPNGPVCSCGNTGCLEALFSGAALARDALAAARSGESPALAERLAAYQAAARRAAETEGADYEALEERITITARDVADGAAEGDVTCIRLIREGGRRVGGVLATLVSFSNPSMIVIGGGLAQLGHVLLAEIRSVVYRRSLPLATGNLPVVLSELGSRAGVTGAAVLASDTAFEQAS</sequence>
<organism evidence="2 3">
    <name type="scientific">Paractinoplanes atraurantiacus</name>
    <dbReference type="NCBI Taxonomy" id="1036182"/>
    <lineage>
        <taxon>Bacteria</taxon>
        <taxon>Bacillati</taxon>
        <taxon>Actinomycetota</taxon>
        <taxon>Actinomycetes</taxon>
        <taxon>Micromonosporales</taxon>
        <taxon>Micromonosporaceae</taxon>
        <taxon>Paractinoplanes</taxon>
    </lineage>
</organism>
<dbReference type="SUPFAM" id="SSF46785">
    <property type="entry name" value="Winged helix' DNA-binding domain"/>
    <property type="match status" value="1"/>
</dbReference>
<dbReference type="PROSITE" id="PS01125">
    <property type="entry name" value="ROK"/>
    <property type="match status" value="1"/>
</dbReference>
<dbReference type="Pfam" id="PF00480">
    <property type="entry name" value="ROK"/>
    <property type="match status" value="1"/>
</dbReference>
<name>A0A285HJ42_9ACTN</name>
<keyword evidence="2" id="KW-0418">Kinase</keyword>
<keyword evidence="2" id="KW-0808">Transferase</keyword>
<protein>
    <submittedName>
        <fullName evidence="2">ROK family protein (Putative glucokinase)</fullName>
    </submittedName>
</protein>
<dbReference type="Pfam" id="PF13412">
    <property type="entry name" value="HTH_24"/>
    <property type="match status" value="1"/>
</dbReference>
<dbReference type="GO" id="GO:0016301">
    <property type="term" value="F:kinase activity"/>
    <property type="evidence" value="ECO:0007669"/>
    <property type="project" value="UniProtKB-KW"/>
</dbReference>
<dbReference type="InterPro" id="IPR000600">
    <property type="entry name" value="ROK"/>
</dbReference>
<evidence type="ECO:0000313" key="3">
    <source>
        <dbReference type="Proteomes" id="UP000219612"/>
    </source>
</evidence>
<dbReference type="Gene3D" id="1.10.10.10">
    <property type="entry name" value="Winged helix-like DNA-binding domain superfamily/Winged helix DNA-binding domain"/>
    <property type="match status" value="1"/>
</dbReference>
<dbReference type="AlphaFoldDB" id="A0A285HJ42"/>
<dbReference type="InterPro" id="IPR049874">
    <property type="entry name" value="ROK_cs"/>
</dbReference>
<dbReference type="PANTHER" id="PTHR18964:SF173">
    <property type="entry name" value="GLUCOKINASE"/>
    <property type="match status" value="1"/>
</dbReference>
<accession>A0A285HJ42</accession>
<dbReference type="InterPro" id="IPR036388">
    <property type="entry name" value="WH-like_DNA-bd_sf"/>
</dbReference>
<evidence type="ECO:0000256" key="1">
    <source>
        <dbReference type="ARBA" id="ARBA00006479"/>
    </source>
</evidence>
<dbReference type="InterPro" id="IPR036390">
    <property type="entry name" value="WH_DNA-bd_sf"/>
</dbReference>
<reference evidence="2 3" key="1">
    <citation type="submission" date="2017-09" db="EMBL/GenBank/DDBJ databases">
        <authorList>
            <person name="Ehlers B."/>
            <person name="Leendertz F.H."/>
        </authorList>
    </citation>
    <scope>NUCLEOTIDE SEQUENCE [LARGE SCALE GENOMIC DNA]</scope>
    <source>
        <strain evidence="2 3">CGMCC 4.6857</strain>
    </source>
</reference>
<keyword evidence="3" id="KW-1185">Reference proteome</keyword>
<dbReference type="SUPFAM" id="SSF53067">
    <property type="entry name" value="Actin-like ATPase domain"/>
    <property type="match status" value="1"/>
</dbReference>
<dbReference type="Gene3D" id="3.30.420.40">
    <property type="match status" value="2"/>
</dbReference>
<dbReference type="Proteomes" id="UP000219612">
    <property type="component" value="Unassembled WGS sequence"/>
</dbReference>
<comment type="similarity">
    <text evidence="1">Belongs to the ROK (NagC/XylR) family.</text>
</comment>
<dbReference type="CDD" id="cd00090">
    <property type="entry name" value="HTH_ARSR"/>
    <property type="match status" value="1"/>
</dbReference>
<evidence type="ECO:0000313" key="2">
    <source>
        <dbReference type="EMBL" id="SNY34701.1"/>
    </source>
</evidence>
<dbReference type="EMBL" id="OBDY01000004">
    <property type="protein sequence ID" value="SNY34701.1"/>
    <property type="molecule type" value="Genomic_DNA"/>
</dbReference>
<dbReference type="InterPro" id="IPR043129">
    <property type="entry name" value="ATPase_NBD"/>
</dbReference>